<evidence type="ECO:0000313" key="1">
    <source>
        <dbReference type="EMBL" id="GEU64644.1"/>
    </source>
</evidence>
<dbReference type="InterPro" id="IPR029327">
    <property type="entry name" value="HAUS4"/>
</dbReference>
<dbReference type="GO" id="GO:0070652">
    <property type="term" value="C:HAUS complex"/>
    <property type="evidence" value="ECO:0007669"/>
    <property type="project" value="InterPro"/>
</dbReference>
<dbReference type="GO" id="GO:0051225">
    <property type="term" value="P:spindle assembly"/>
    <property type="evidence" value="ECO:0007669"/>
    <property type="project" value="InterPro"/>
</dbReference>
<sequence length="174" mass="20663">MKKKWNLGVISGVEGHAKDEEIKLVYGRLVKYYHPDGKQTWWYRVESNTLTRRDAGLWFFERILQASNLGGIEYTTIVKNLKLQHQHKYDELQMTWLCKSCGTMSAKLRSTLYSRKHVFFQNYKTCQVKELSDVYLEIAARSRCRLFGRYLKLHEVMEKSNFEIRSSEETEIAH</sequence>
<accession>A0A6L2LWG7</accession>
<gene>
    <name evidence="1" type="ORF">Tci_036622</name>
</gene>
<organism evidence="1">
    <name type="scientific">Tanacetum cinerariifolium</name>
    <name type="common">Dalmatian daisy</name>
    <name type="synonym">Chrysanthemum cinerariifolium</name>
    <dbReference type="NCBI Taxonomy" id="118510"/>
    <lineage>
        <taxon>Eukaryota</taxon>
        <taxon>Viridiplantae</taxon>
        <taxon>Streptophyta</taxon>
        <taxon>Embryophyta</taxon>
        <taxon>Tracheophyta</taxon>
        <taxon>Spermatophyta</taxon>
        <taxon>Magnoliopsida</taxon>
        <taxon>eudicotyledons</taxon>
        <taxon>Gunneridae</taxon>
        <taxon>Pentapetalae</taxon>
        <taxon>asterids</taxon>
        <taxon>campanulids</taxon>
        <taxon>Asterales</taxon>
        <taxon>Asteraceae</taxon>
        <taxon>Asteroideae</taxon>
        <taxon>Anthemideae</taxon>
        <taxon>Anthemidinae</taxon>
        <taxon>Tanacetum</taxon>
    </lineage>
</organism>
<dbReference type="AlphaFoldDB" id="A0A6L2LWG7"/>
<reference evidence="1" key="1">
    <citation type="journal article" date="2019" name="Sci. Rep.">
        <title>Draft genome of Tanacetum cinerariifolium, the natural source of mosquito coil.</title>
        <authorList>
            <person name="Yamashiro T."/>
            <person name="Shiraishi A."/>
            <person name="Satake H."/>
            <person name="Nakayama K."/>
        </authorList>
    </citation>
    <scope>NUCLEOTIDE SEQUENCE</scope>
</reference>
<comment type="caution">
    <text evidence="1">The sequence shown here is derived from an EMBL/GenBank/DDBJ whole genome shotgun (WGS) entry which is preliminary data.</text>
</comment>
<name>A0A6L2LWG7_TANCI</name>
<protein>
    <submittedName>
        <fullName evidence="1">Augmin subunit 4</fullName>
    </submittedName>
</protein>
<dbReference type="EMBL" id="BKCJ010005056">
    <property type="protein sequence ID" value="GEU64644.1"/>
    <property type="molecule type" value="Genomic_DNA"/>
</dbReference>
<dbReference type="Pfam" id="PF14735">
    <property type="entry name" value="HAUS4"/>
    <property type="match status" value="1"/>
</dbReference>
<proteinExistence type="predicted"/>